<evidence type="ECO:0000256" key="9">
    <source>
        <dbReference type="SAM" id="SignalP"/>
    </source>
</evidence>
<keyword evidence="3 9" id="KW-0732">Signal</keyword>
<evidence type="ECO:0000256" key="8">
    <source>
        <dbReference type="PIRSR" id="PIRSR019663-1"/>
    </source>
</evidence>
<keyword evidence="7" id="KW-0325">Glycoprotein</keyword>
<dbReference type="PRINTS" id="PR00776">
    <property type="entry name" value="HEMOGLOBNASE"/>
</dbReference>
<dbReference type="InterPro" id="IPR046427">
    <property type="entry name" value="Legumain_prodom_sf"/>
</dbReference>
<evidence type="ECO:0000256" key="4">
    <source>
        <dbReference type="ARBA" id="ARBA00022801"/>
    </source>
</evidence>
<organism evidence="11 12">
    <name type="scientific">Cocos nucifera</name>
    <name type="common">Coconut palm</name>
    <dbReference type="NCBI Taxonomy" id="13894"/>
    <lineage>
        <taxon>Eukaryota</taxon>
        <taxon>Viridiplantae</taxon>
        <taxon>Streptophyta</taxon>
        <taxon>Embryophyta</taxon>
        <taxon>Tracheophyta</taxon>
        <taxon>Spermatophyta</taxon>
        <taxon>Magnoliopsida</taxon>
        <taxon>Liliopsida</taxon>
        <taxon>Arecaceae</taxon>
        <taxon>Arecoideae</taxon>
        <taxon>Cocoseae</taxon>
        <taxon>Attaleinae</taxon>
        <taxon>Cocos</taxon>
    </lineage>
</organism>
<evidence type="ECO:0000259" key="10">
    <source>
        <dbReference type="Pfam" id="PF20985"/>
    </source>
</evidence>
<dbReference type="AlphaFoldDB" id="A0A8K0IMB9"/>
<dbReference type="GO" id="GO:0006624">
    <property type="term" value="P:vacuolar protein processing"/>
    <property type="evidence" value="ECO:0007669"/>
    <property type="project" value="TreeGrafter"/>
</dbReference>
<dbReference type="PANTHER" id="PTHR12000">
    <property type="entry name" value="HEMOGLOBINASE FAMILY MEMBER"/>
    <property type="match status" value="1"/>
</dbReference>
<reference evidence="11" key="2">
    <citation type="submission" date="2019-07" db="EMBL/GenBank/DDBJ databases">
        <authorList>
            <person name="Yang Y."/>
            <person name="Bocs S."/>
            <person name="Baudouin L."/>
        </authorList>
    </citation>
    <scope>NUCLEOTIDE SEQUENCE</scope>
    <source>
        <tissue evidence="11">Spear leaf of Hainan Tall coconut</tissue>
    </source>
</reference>
<feature type="signal peptide" evidence="9">
    <location>
        <begin position="1"/>
        <end position="27"/>
    </location>
</feature>
<dbReference type="PIRSF" id="PIRSF500139">
    <property type="entry name" value="AE"/>
    <property type="match status" value="1"/>
</dbReference>
<evidence type="ECO:0000256" key="3">
    <source>
        <dbReference type="ARBA" id="ARBA00022729"/>
    </source>
</evidence>
<feature type="domain" description="Legumain prodomain" evidence="10">
    <location>
        <begin position="378"/>
        <end position="434"/>
    </location>
</feature>
<dbReference type="FunFam" id="3.40.50.1460:FF:000005">
    <property type="entry name" value="Vacuolar-processing enzyme beta-isozyme"/>
    <property type="match status" value="1"/>
</dbReference>
<evidence type="ECO:0000313" key="11">
    <source>
        <dbReference type="EMBL" id="KAG1362212.1"/>
    </source>
</evidence>
<keyword evidence="12" id="KW-1185">Reference proteome</keyword>
<dbReference type="Pfam" id="PF01650">
    <property type="entry name" value="Peptidase_C13"/>
    <property type="match status" value="1"/>
</dbReference>
<dbReference type="Gene3D" id="3.40.50.1460">
    <property type="match status" value="1"/>
</dbReference>
<comment type="similarity">
    <text evidence="1">Belongs to the peptidase C13 family.</text>
</comment>
<evidence type="ECO:0000256" key="5">
    <source>
        <dbReference type="ARBA" id="ARBA00022807"/>
    </source>
</evidence>
<dbReference type="GO" id="GO:0051603">
    <property type="term" value="P:proteolysis involved in protein catabolic process"/>
    <property type="evidence" value="ECO:0007669"/>
    <property type="project" value="InterPro"/>
</dbReference>
<keyword evidence="5" id="KW-0788">Thiol protease</keyword>
<evidence type="ECO:0000256" key="2">
    <source>
        <dbReference type="ARBA" id="ARBA00022670"/>
    </source>
</evidence>
<evidence type="ECO:0000256" key="7">
    <source>
        <dbReference type="ARBA" id="ARBA00023180"/>
    </source>
</evidence>
<keyword evidence="2" id="KW-0645">Protease</keyword>
<feature type="active site" evidence="8">
    <location>
        <position position="173"/>
    </location>
</feature>
<dbReference type="FunFam" id="1.10.132.130:FF:000001">
    <property type="entry name" value="Vacuolar-processing enzyme beta-isozyme"/>
    <property type="match status" value="1"/>
</dbReference>
<evidence type="ECO:0000256" key="6">
    <source>
        <dbReference type="ARBA" id="ARBA00023157"/>
    </source>
</evidence>
<feature type="chain" id="PRO_5035418159" evidence="9">
    <location>
        <begin position="28"/>
        <end position="443"/>
    </location>
</feature>
<gene>
    <name evidence="11" type="ORF">COCNU_10G004310</name>
</gene>
<dbReference type="GO" id="GO:0004197">
    <property type="term" value="F:cysteine-type endopeptidase activity"/>
    <property type="evidence" value="ECO:0007669"/>
    <property type="project" value="InterPro"/>
</dbReference>
<keyword evidence="4" id="KW-0378">Hydrolase</keyword>
<dbReference type="InterPro" id="IPR048501">
    <property type="entry name" value="Legum_prodom"/>
</dbReference>
<dbReference type="Gene3D" id="1.10.132.130">
    <property type="match status" value="1"/>
</dbReference>
<protein>
    <submittedName>
        <fullName evidence="11">Vacuolar-processing enzyme</fullName>
    </submittedName>
</protein>
<dbReference type="Proteomes" id="UP000797356">
    <property type="component" value="Chromosome 10"/>
</dbReference>
<dbReference type="PANTHER" id="PTHR12000:SF42">
    <property type="entry name" value="LEGUMAIN"/>
    <property type="match status" value="1"/>
</dbReference>
<evidence type="ECO:0000313" key="12">
    <source>
        <dbReference type="Proteomes" id="UP000797356"/>
    </source>
</evidence>
<dbReference type="OrthoDB" id="192611at2759"/>
<comment type="caution">
    <text evidence="11">The sequence shown here is derived from an EMBL/GenBank/DDBJ whole genome shotgun (WGS) entry which is preliminary data.</text>
</comment>
<dbReference type="InterPro" id="IPR043577">
    <property type="entry name" value="AE"/>
</dbReference>
<keyword evidence="6" id="KW-1015">Disulfide bond</keyword>
<evidence type="ECO:0000256" key="1">
    <source>
        <dbReference type="ARBA" id="ARBA00009941"/>
    </source>
</evidence>
<feature type="active site" description="Nucleophile" evidence="8">
    <location>
        <position position="215"/>
    </location>
</feature>
<dbReference type="EMBL" id="CM017881">
    <property type="protein sequence ID" value="KAG1362212.1"/>
    <property type="molecule type" value="Genomic_DNA"/>
</dbReference>
<dbReference type="InterPro" id="IPR001096">
    <property type="entry name" value="Peptidase_C13"/>
</dbReference>
<dbReference type="Pfam" id="PF20985">
    <property type="entry name" value="Legum_prodom"/>
    <property type="match status" value="1"/>
</dbReference>
<dbReference type="GO" id="GO:0005773">
    <property type="term" value="C:vacuole"/>
    <property type="evidence" value="ECO:0007669"/>
    <property type="project" value="GOC"/>
</dbReference>
<name>A0A8K0IMB9_COCNU</name>
<accession>A0A8K0IMB9</accession>
<reference evidence="11" key="1">
    <citation type="journal article" date="2017" name="Gigascience">
        <title>The genome draft of coconut (Cocos nucifera).</title>
        <authorList>
            <person name="Xiao Y."/>
            <person name="Xu P."/>
            <person name="Fan H."/>
            <person name="Baudouin L."/>
            <person name="Xia W."/>
            <person name="Bocs S."/>
            <person name="Xu J."/>
            <person name="Li Q."/>
            <person name="Guo A."/>
            <person name="Zhou L."/>
            <person name="Li J."/>
            <person name="Wu Y."/>
            <person name="Ma Z."/>
            <person name="Armero A."/>
            <person name="Issali A.E."/>
            <person name="Liu N."/>
            <person name="Peng M."/>
            <person name="Yang Y."/>
        </authorList>
    </citation>
    <scope>NUCLEOTIDE SEQUENCE</scope>
    <source>
        <tissue evidence="11">Spear leaf of Hainan Tall coconut</tissue>
    </source>
</reference>
<proteinExistence type="inferred from homology"/>
<dbReference type="PIRSF" id="PIRSF019663">
    <property type="entry name" value="Legumain"/>
    <property type="match status" value="1"/>
</dbReference>
<sequence>MATVTSSAIGWIALLSALVLPVGHCAARVAGGWESLIRMPTERGGDDGEKEIGTRWAVLVAGSFGYGNYRHQADVCHAYQLLKKGGLKEENIVVMMHDDIANNPLNPRPGVIINHPQGEDVYAGVPKDYTGEHVTTNNLYAVILGNKSAVEGGSGKVVDSEPNDRIFIYYSDHGGPGVLGMPNMPFLYAADFIDVLKKKHATGGYKEMVLYVEACESGSIFEGLMPEDLNIYVTTASNAEESSWGTYCPGMDPAPPPEYITCLGDLYSVAWMEDSETHNLKEETIEKQYEEVKERTSNYNTYNAGSHVMEYGDKSFKDDKLYLFQGFDPSNANLSGNALPPTMPMEAINQRDADLLFLWKRYEQLDERSKKKTEVLREITETMTHRLHLDNSINLIGKLIFGSENGPSILNAVRPSGQALVDDWNCLKTMVIIYLPLPLVAFS</sequence>